<feature type="transmembrane region" description="Helical" evidence="6">
    <location>
        <begin position="197"/>
        <end position="216"/>
    </location>
</feature>
<evidence type="ECO:0000256" key="1">
    <source>
        <dbReference type="ARBA" id="ARBA00004141"/>
    </source>
</evidence>
<evidence type="ECO:0000256" key="6">
    <source>
        <dbReference type="SAM" id="Phobius"/>
    </source>
</evidence>
<keyword evidence="4 6" id="KW-1133">Transmembrane helix</keyword>
<sequence>MQCMACLWKQYWSYWRNTPYTAVRFLFTTSIAILLGIIFWDLGSRRSRPQELSNAMGSMYIAVLFIGIQNASSVQPVVAIERIVFYRERAAGMYSPLAYAFGQAMIEVPYIFVQSLTYGVIVYAMIGYESTIAKFVWSIFFMFFTFLYFTYFGMMAVAASPNGQVAAIVSGAFYGLWSIFSGFMIPRPRIPIWWKWYYWASPFSWSLYGLLASQYGDITDRLDKAKQVKFFLRNYYGFKHDFLPVVAVVIVGFNVLFVSIFALWIKSLNYQRR</sequence>
<dbReference type="GO" id="GO:0005886">
    <property type="term" value="C:plasma membrane"/>
    <property type="evidence" value="ECO:0007669"/>
    <property type="project" value="UniProtKB-ARBA"/>
</dbReference>
<feature type="transmembrane region" description="Helical" evidence="6">
    <location>
        <begin position="165"/>
        <end position="185"/>
    </location>
</feature>
<evidence type="ECO:0000259" key="7">
    <source>
        <dbReference type="Pfam" id="PF01061"/>
    </source>
</evidence>
<feature type="transmembrane region" description="Helical" evidence="6">
    <location>
        <begin position="242"/>
        <end position="265"/>
    </location>
</feature>
<feature type="domain" description="ABC-2 type transporter transmembrane" evidence="7">
    <location>
        <begin position="2"/>
        <end position="215"/>
    </location>
</feature>
<dbReference type="EMBL" id="JABWDY010023325">
    <property type="protein sequence ID" value="KAF5191009.1"/>
    <property type="molecule type" value="Genomic_DNA"/>
</dbReference>
<feature type="transmembrane region" description="Helical" evidence="6">
    <location>
        <begin position="135"/>
        <end position="159"/>
    </location>
</feature>
<evidence type="ECO:0000256" key="2">
    <source>
        <dbReference type="ARBA" id="ARBA00022448"/>
    </source>
</evidence>
<protein>
    <submittedName>
        <fullName evidence="8">Pleiotropic drug resistance protein 1-like</fullName>
    </submittedName>
</protein>
<organism evidence="8 9">
    <name type="scientific">Thalictrum thalictroides</name>
    <name type="common">Rue-anemone</name>
    <name type="synonym">Anemone thalictroides</name>
    <dbReference type="NCBI Taxonomy" id="46969"/>
    <lineage>
        <taxon>Eukaryota</taxon>
        <taxon>Viridiplantae</taxon>
        <taxon>Streptophyta</taxon>
        <taxon>Embryophyta</taxon>
        <taxon>Tracheophyta</taxon>
        <taxon>Spermatophyta</taxon>
        <taxon>Magnoliopsida</taxon>
        <taxon>Ranunculales</taxon>
        <taxon>Ranunculaceae</taxon>
        <taxon>Thalictroideae</taxon>
        <taxon>Thalictrum</taxon>
    </lineage>
</organism>
<evidence type="ECO:0000256" key="4">
    <source>
        <dbReference type="ARBA" id="ARBA00022989"/>
    </source>
</evidence>
<comment type="caution">
    <text evidence="8">The sequence shown here is derived from an EMBL/GenBank/DDBJ whole genome shotgun (WGS) entry which is preliminary data.</text>
</comment>
<reference evidence="8 9" key="1">
    <citation type="submission" date="2020-06" db="EMBL/GenBank/DDBJ databases">
        <title>Transcriptomic and genomic resources for Thalictrum thalictroides and T. hernandezii: Facilitating candidate gene discovery in an emerging model plant lineage.</title>
        <authorList>
            <person name="Arias T."/>
            <person name="Riano-Pachon D.M."/>
            <person name="Di Stilio V.S."/>
        </authorList>
    </citation>
    <scope>NUCLEOTIDE SEQUENCE [LARGE SCALE GENOMIC DNA]</scope>
    <source>
        <strain evidence="9">cv. WT478/WT964</strain>
        <tissue evidence="8">Leaves</tissue>
    </source>
</reference>
<feature type="transmembrane region" description="Helical" evidence="6">
    <location>
        <begin position="108"/>
        <end position="128"/>
    </location>
</feature>
<comment type="subcellular location">
    <subcellularLocation>
        <location evidence="1">Membrane</location>
        <topology evidence="1">Multi-pass membrane protein</topology>
    </subcellularLocation>
</comment>
<dbReference type="Proteomes" id="UP000554482">
    <property type="component" value="Unassembled WGS sequence"/>
</dbReference>
<dbReference type="GO" id="GO:0140359">
    <property type="term" value="F:ABC-type transporter activity"/>
    <property type="evidence" value="ECO:0007669"/>
    <property type="project" value="InterPro"/>
</dbReference>
<keyword evidence="5 6" id="KW-0472">Membrane</keyword>
<evidence type="ECO:0000313" key="8">
    <source>
        <dbReference type="EMBL" id="KAF5191009.1"/>
    </source>
</evidence>
<keyword evidence="9" id="KW-1185">Reference proteome</keyword>
<evidence type="ECO:0000256" key="5">
    <source>
        <dbReference type="ARBA" id="ARBA00023136"/>
    </source>
</evidence>
<keyword evidence="3 6" id="KW-0812">Transmembrane</keyword>
<dbReference type="InterPro" id="IPR013525">
    <property type="entry name" value="ABC2_TM"/>
</dbReference>
<feature type="transmembrane region" description="Helical" evidence="6">
    <location>
        <begin position="20"/>
        <end position="40"/>
    </location>
</feature>
<dbReference type="OrthoDB" id="66620at2759"/>
<gene>
    <name evidence="8" type="ORF">FRX31_019406</name>
</gene>
<evidence type="ECO:0000313" key="9">
    <source>
        <dbReference type="Proteomes" id="UP000554482"/>
    </source>
</evidence>
<dbReference type="Pfam" id="PF01061">
    <property type="entry name" value="ABC2_membrane"/>
    <property type="match status" value="1"/>
</dbReference>
<proteinExistence type="predicted"/>
<dbReference type="AlphaFoldDB" id="A0A7J6W0T3"/>
<accession>A0A7J6W0T3</accession>
<name>A0A7J6W0T3_THATH</name>
<dbReference type="PANTHER" id="PTHR19241">
    <property type="entry name" value="ATP-BINDING CASSETTE TRANSPORTER"/>
    <property type="match status" value="1"/>
</dbReference>
<keyword evidence="2" id="KW-0813">Transport</keyword>
<evidence type="ECO:0000256" key="3">
    <source>
        <dbReference type="ARBA" id="ARBA00022692"/>
    </source>
</evidence>